<dbReference type="GO" id="GO:0007165">
    <property type="term" value="P:signal transduction"/>
    <property type="evidence" value="ECO:0007669"/>
    <property type="project" value="InterPro"/>
</dbReference>
<accession>A0A1F7WKE7</accession>
<reference evidence="2 3" key="1">
    <citation type="journal article" date="2016" name="Nat. Commun.">
        <title>Thousands of microbial genomes shed light on interconnected biogeochemical processes in an aquifer system.</title>
        <authorList>
            <person name="Anantharaman K."/>
            <person name="Brown C.T."/>
            <person name="Hug L.A."/>
            <person name="Sharon I."/>
            <person name="Castelle C.J."/>
            <person name="Probst A.J."/>
            <person name="Thomas B.C."/>
            <person name="Singh A."/>
            <person name="Wilkins M.J."/>
            <person name="Karaoz U."/>
            <person name="Brodie E.L."/>
            <person name="Williams K.H."/>
            <person name="Hubbard S.S."/>
            <person name="Banfield J.F."/>
        </authorList>
    </citation>
    <scope>NUCLEOTIDE SEQUENCE [LARGE SCALE GENOMIC DNA]</scope>
</reference>
<dbReference type="GO" id="GO:0005829">
    <property type="term" value="C:cytosol"/>
    <property type="evidence" value="ECO:0007669"/>
    <property type="project" value="TreeGrafter"/>
</dbReference>
<dbReference type="Proteomes" id="UP000178735">
    <property type="component" value="Unassembled WGS sequence"/>
</dbReference>
<dbReference type="AlphaFoldDB" id="A0A1F7WKE7"/>
<dbReference type="InterPro" id="IPR002545">
    <property type="entry name" value="CheW-lke_dom"/>
</dbReference>
<dbReference type="Gene3D" id="2.30.30.40">
    <property type="entry name" value="SH3 Domains"/>
    <property type="match status" value="1"/>
</dbReference>
<dbReference type="InterPro" id="IPR039315">
    <property type="entry name" value="CheW"/>
</dbReference>
<dbReference type="SMART" id="SM00260">
    <property type="entry name" value="CheW"/>
    <property type="match status" value="1"/>
</dbReference>
<dbReference type="PROSITE" id="PS50851">
    <property type="entry name" value="CHEW"/>
    <property type="match status" value="1"/>
</dbReference>
<organism evidence="2 3">
    <name type="scientific">Candidatus Wallbacteria bacterium GWC2_49_35</name>
    <dbReference type="NCBI Taxonomy" id="1817813"/>
    <lineage>
        <taxon>Bacteria</taxon>
        <taxon>Candidatus Walliibacteriota</taxon>
    </lineage>
</organism>
<proteinExistence type="predicted"/>
<dbReference type="SUPFAM" id="SSF50341">
    <property type="entry name" value="CheW-like"/>
    <property type="match status" value="1"/>
</dbReference>
<feature type="domain" description="CheW-like" evidence="1">
    <location>
        <begin position="8"/>
        <end position="148"/>
    </location>
</feature>
<protein>
    <recommendedName>
        <fullName evidence="1">CheW-like domain-containing protein</fullName>
    </recommendedName>
</protein>
<dbReference type="STRING" id="1817813.A2008_07310"/>
<dbReference type="EMBL" id="MGFH01000177">
    <property type="protein sequence ID" value="OGM03323.1"/>
    <property type="molecule type" value="Genomic_DNA"/>
</dbReference>
<name>A0A1F7WKE7_9BACT</name>
<dbReference type="PANTHER" id="PTHR22617">
    <property type="entry name" value="CHEMOTAXIS SENSOR HISTIDINE KINASE-RELATED"/>
    <property type="match status" value="1"/>
</dbReference>
<evidence type="ECO:0000259" key="1">
    <source>
        <dbReference type="PROSITE" id="PS50851"/>
    </source>
</evidence>
<dbReference type="GO" id="GO:0006935">
    <property type="term" value="P:chemotaxis"/>
    <property type="evidence" value="ECO:0007669"/>
    <property type="project" value="InterPro"/>
</dbReference>
<dbReference type="InterPro" id="IPR036061">
    <property type="entry name" value="CheW-like_dom_sf"/>
</dbReference>
<dbReference type="PANTHER" id="PTHR22617:SF23">
    <property type="entry name" value="CHEMOTAXIS PROTEIN CHEW"/>
    <property type="match status" value="1"/>
</dbReference>
<sequence>MPVRAIERLKFITFFLNGEYYAVDIKKVFEIVIMPEITLVPNTPFYIMGVINLRGNIIQIIDMRLKLAMPFKKYDEKTCIIIVKAGGATVGIVVDRVMEVISELSDRIEETPALGLKVDTIYIDGIVKNSGKTIFILNFDRVFRDVEHSGQANVTR</sequence>
<dbReference type="Pfam" id="PF01584">
    <property type="entry name" value="CheW"/>
    <property type="match status" value="1"/>
</dbReference>
<dbReference type="Gene3D" id="2.40.50.180">
    <property type="entry name" value="CheA-289, Domain 4"/>
    <property type="match status" value="1"/>
</dbReference>
<comment type="caution">
    <text evidence="2">The sequence shown here is derived from an EMBL/GenBank/DDBJ whole genome shotgun (WGS) entry which is preliminary data.</text>
</comment>
<evidence type="ECO:0000313" key="3">
    <source>
        <dbReference type="Proteomes" id="UP000178735"/>
    </source>
</evidence>
<evidence type="ECO:0000313" key="2">
    <source>
        <dbReference type="EMBL" id="OGM03323.1"/>
    </source>
</evidence>
<gene>
    <name evidence="2" type="ORF">A2008_07310</name>
</gene>